<feature type="transmembrane region" description="Helical" evidence="6">
    <location>
        <begin position="290"/>
        <end position="316"/>
    </location>
</feature>
<keyword evidence="4 6" id="KW-1133">Transmembrane helix</keyword>
<dbReference type="InterPro" id="IPR038766">
    <property type="entry name" value="Membrane_comp_ABC_pdt"/>
</dbReference>
<evidence type="ECO:0000256" key="6">
    <source>
        <dbReference type="SAM" id="Phobius"/>
    </source>
</evidence>
<dbReference type="PANTHER" id="PTHR30287">
    <property type="entry name" value="MEMBRANE COMPONENT OF PREDICTED ABC SUPERFAMILY METABOLITE UPTAKE TRANSPORTER"/>
    <property type="match status" value="1"/>
</dbReference>
<dbReference type="EMBL" id="BJYD01000004">
    <property type="protein sequence ID" value="GEN52157.1"/>
    <property type="molecule type" value="Genomic_DNA"/>
</dbReference>
<dbReference type="Pfam" id="PF02687">
    <property type="entry name" value="FtsX"/>
    <property type="match status" value="2"/>
</dbReference>
<feature type="transmembrane region" description="Helical" evidence="6">
    <location>
        <begin position="657"/>
        <end position="683"/>
    </location>
</feature>
<feature type="domain" description="ABC3 transporter permease C-terminal" evidence="7">
    <location>
        <begin position="617"/>
        <end position="733"/>
    </location>
</feature>
<dbReference type="RefSeq" id="WP_167506127.1">
    <property type="nucleotide sequence ID" value="NZ_BJYD01000004.1"/>
</dbReference>
<comment type="subcellular location">
    <subcellularLocation>
        <location evidence="1">Cell membrane</location>
        <topology evidence="1">Multi-pass membrane protein</topology>
    </subcellularLocation>
</comment>
<evidence type="ECO:0000256" key="1">
    <source>
        <dbReference type="ARBA" id="ARBA00004651"/>
    </source>
</evidence>
<accession>A0A511WM45</accession>
<feature type="domain" description="ABC3 transporter permease C-terminal" evidence="7">
    <location>
        <begin position="246"/>
        <end position="366"/>
    </location>
</feature>
<feature type="transmembrane region" description="Helical" evidence="6">
    <location>
        <begin position="244"/>
        <end position="262"/>
    </location>
</feature>
<dbReference type="InterPro" id="IPR003838">
    <property type="entry name" value="ABC3_permease_C"/>
</dbReference>
<dbReference type="AlphaFoldDB" id="A0A511WM45"/>
<name>A0A511WM45_9BACI</name>
<evidence type="ECO:0000313" key="9">
    <source>
        <dbReference type="Proteomes" id="UP000321886"/>
    </source>
</evidence>
<sequence length="744" mass="83520">MILKKSVYRTLKEKKFQYAGVAVLLLLAVMLYVSLSMAITTLESRNETFSEDYKQESFHFVAGGEVTDDQLSLWEDEYNVILEKRKYADFEVDDSTLRAFTTTDSVNIPYIAEGEAPASDQELTISKVYAEKHQYELGDIITLDDQKFEITGFVYLPDYIYMVEQMTDLLADAEKFGVAVISGSNFSVNGQTEILGWTESGDVPNGFRESVREETALLQFVNSEDNPRIGFVETEIQGAKGMTTTLPLFILALSIAMVLMLMKRRMEMQRKEIGTLMALGYRKKELVRHYLGYAWVIGLGGTVGGLTAGAGLSVPLSNLYANYFNLPALSMFDWDPFVLVIGFVIPLLLLILLTAFVISRTLRTEPLTLLRPKEVSSGKKSWLEKLPLLQKGGFIRRFRLRLLVRNKARSVYIFIGVMFSTVLLLFGLITFNSMDQLVETTYKEILKYDYAVHYRSLMTEETEDEQSPFIMNELGVVDEDVKIQAYGMEKENEFIQLSAEGESLQSNLSEGAIISAPLAAVLGVGEGEEINLKNSLNSDTMQVEVAAVADLYIGNNLYLPREELNDFLGFPEGAYTGTWQKQPPDNSENVYMVEDKQKAIDSFESTTGATRASVAGMAVFAVLIGVIVLTLLTNLIVEENSPSISLFKVMGYHDKEVSKLVLSVYTPIVLIAYFVSIPLASLSLEQTMNTLVQETGFLMPTDVAWWMVVIGFIVILLTYWLSLWLSKRKLKNVSLQEALKKQQD</sequence>
<reference evidence="8 9" key="1">
    <citation type="submission" date="2019-07" db="EMBL/GenBank/DDBJ databases">
        <title>Whole genome shotgun sequence of Halobacillus faecis NBRC 103569.</title>
        <authorList>
            <person name="Hosoyama A."/>
            <person name="Uohara A."/>
            <person name="Ohji S."/>
            <person name="Ichikawa N."/>
        </authorList>
    </citation>
    <scope>NUCLEOTIDE SEQUENCE [LARGE SCALE GENOMIC DNA]</scope>
    <source>
        <strain evidence="8 9">NBRC 103569</strain>
    </source>
</reference>
<keyword evidence="2" id="KW-1003">Cell membrane</keyword>
<evidence type="ECO:0000313" key="8">
    <source>
        <dbReference type="EMBL" id="GEN52157.1"/>
    </source>
</evidence>
<keyword evidence="3 6" id="KW-0812">Transmembrane</keyword>
<evidence type="ECO:0000256" key="4">
    <source>
        <dbReference type="ARBA" id="ARBA00022989"/>
    </source>
</evidence>
<dbReference type="GO" id="GO:0005886">
    <property type="term" value="C:plasma membrane"/>
    <property type="evidence" value="ECO:0007669"/>
    <property type="project" value="UniProtKB-SubCell"/>
</dbReference>
<protein>
    <submittedName>
        <fullName evidence="8">Permease</fullName>
    </submittedName>
</protein>
<evidence type="ECO:0000256" key="3">
    <source>
        <dbReference type="ARBA" id="ARBA00022692"/>
    </source>
</evidence>
<dbReference type="PANTHER" id="PTHR30287:SF1">
    <property type="entry name" value="INNER MEMBRANE PROTEIN"/>
    <property type="match status" value="1"/>
</dbReference>
<feature type="transmembrane region" description="Helical" evidence="6">
    <location>
        <begin position="411"/>
        <end position="431"/>
    </location>
</feature>
<keyword evidence="5 6" id="KW-0472">Membrane</keyword>
<keyword evidence="9" id="KW-1185">Reference proteome</keyword>
<feature type="transmembrane region" description="Helical" evidence="6">
    <location>
        <begin position="703"/>
        <end position="725"/>
    </location>
</feature>
<feature type="transmembrane region" description="Helical" evidence="6">
    <location>
        <begin position="614"/>
        <end position="637"/>
    </location>
</feature>
<gene>
    <name evidence="8" type="ORF">HFA01_04190</name>
</gene>
<evidence type="ECO:0000256" key="2">
    <source>
        <dbReference type="ARBA" id="ARBA00022475"/>
    </source>
</evidence>
<evidence type="ECO:0000256" key="5">
    <source>
        <dbReference type="ARBA" id="ARBA00023136"/>
    </source>
</evidence>
<dbReference type="Proteomes" id="UP000321886">
    <property type="component" value="Unassembled WGS sequence"/>
</dbReference>
<proteinExistence type="predicted"/>
<organism evidence="8 9">
    <name type="scientific">Halobacillus faecis</name>
    <dbReference type="NCBI Taxonomy" id="360184"/>
    <lineage>
        <taxon>Bacteria</taxon>
        <taxon>Bacillati</taxon>
        <taxon>Bacillota</taxon>
        <taxon>Bacilli</taxon>
        <taxon>Bacillales</taxon>
        <taxon>Bacillaceae</taxon>
        <taxon>Halobacillus</taxon>
    </lineage>
</organism>
<comment type="caution">
    <text evidence="8">The sequence shown here is derived from an EMBL/GenBank/DDBJ whole genome shotgun (WGS) entry which is preliminary data.</text>
</comment>
<feature type="transmembrane region" description="Helical" evidence="6">
    <location>
        <begin position="336"/>
        <end position="358"/>
    </location>
</feature>
<evidence type="ECO:0000259" key="7">
    <source>
        <dbReference type="Pfam" id="PF02687"/>
    </source>
</evidence>